<accession>A0A0B1SAH5</accession>
<feature type="transmembrane region" description="Helical" evidence="1">
    <location>
        <begin position="31"/>
        <end position="49"/>
    </location>
</feature>
<dbReference type="EMBL" id="KN597030">
    <property type="protein sequence ID" value="KHJ80901.1"/>
    <property type="molecule type" value="Genomic_DNA"/>
</dbReference>
<organism evidence="2 3">
    <name type="scientific">Oesophagostomum dentatum</name>
    <name type="common">Nodular worm</name>
    <dbReference type="NCBI Taxonomy" id="61180"/>
    <lineage>
        <taxon>Eukaryota</taxon>
        <taxon>Metazoa</taxon>
        <taxon>Ecdysozoa</taxon>
        <taxon>Nematoda</taxon>
        <taxon>Chromadorea</taxon>
        <taxon>Rhabditida</taxon>
        <taxon>Rhabditina</taxon>
        <taxon>Rhabditomorpha</taxon>
        <taxon>Strongyloidea</taxon>
        <taxon>Strongylidae</taxon>
        <taxon>Oesophagostomum</taxon>
    </lineage>
</organism>
<name>A0A0B1SAH5_OESDE</name>
<keyword evidence="1" id="KW-0472">Membrane</keyword>
<proteinExistence type="predicted"/>
<sequence length="77" mass="8813">MQLFSNVGKIWTSAKSSILQCFVLPASTSRINSLFSTVVLVFLLFYSIYKATSPSYTLPQIETIRTIQNYVRQFEPK</sequence>
<protein>
    <submittedName>
        <fullName evidence="2">Uncharacterized protein</fullName>
    </submittedName>
</protein>
<keyword evidence="3" id="KW-1185">Reference proteome</keyword>
<evidence type="ECO:0000313" key="3">
    <source>
        <dbReference type="Proteomes" id="UP000053660"/>
    </source>
</evidence>
<keyword evidence="1" id="KW-0812">Transmembrane</keyword>
<evidence type="ECO:0000256" key="1">
    <source>
        <dbReference type="SAM" id="Phobius"/>
    </source>
</evidence>
<dbReference type="Proteomes" id="UP000053660">
    <property type="component" value="Unassembled WGS sequence"/>
</dbReference>
<reference evidence="2 3" key="1">
    <citation type="submission" date="2014-03" db="EMBL/GenBank/DDBJ databases">
        <title>Draft genome of the hookworm Oesophagostomum dentatum.</title>
        <authorList>
            <person name="Mitreva M."/>
        </authorList>
    </citation>
    <scope>NUCLEOTIDE SEQUENCE [LARGE SCALE GENOMIC DNA]</scope>
    <source>
        <strain evidence="2 3">OD-Hann</strain>
    </source>
</reference>
<evidence type="ECO:0000313" key="2">
    <source>
        <dbReference type="EMBL" id="KHJ80901.1"/>
    </source>
</evidence>
<keyword evidence="1" id="KW-1133">Transmembrane helix</keyword>
<feature type="non-terminal residue" evidence="2">
    <location>
        <position position="77"/>
    </location>
</feature>
<gene>
    <name evidence="2" type="ORF">OESDEN_19419</name>
</gene>
<dbReference type="AlphaFoldDB" id="A0A0B1SAH5"/>